<dbReference type="PANTHER" id="PTHR13271">
    <property type="entry name" value="UNCHARACTERIZED PUTATIVE METHYLTRANSFERASE"/>
    <property type="match status" value="1"/>
</dbReference>
<dbReference type="Gene3D" id="3.90.1410.10">
    <property type="entry name" value="set domain protein methyltransferase, domain 1"/>
    <property type="match status" value="1"/>
</dbReference>
<organism evidence="1 2">
    <name type="scientific">Coptis chinensis</name>
    <dbReference type="NCBI Taxonomy" id="261450"/>
    <lineage>
        <taxon>Eukaryota</taxon>
        <taxon>Viridiplantae</taxon>
        <taxon>Streptophyta</taxon>
        <taxon>Embryophyta</taxon>
        <taxon>Tracheophyta</taxon>
        <taxon>Spermatophyta</taxon>
        <taxon>Magnoliopsida</taxon>
        <taxon>Ranunculales</taxon>
        <taxon>Ranunculaceae</taxon>
        <taxon>Coptidoideae</taxon>
        <taxon>Coptis</taxon>
    </lineage>
</organism>
<reference evidence="1 2" key="1">
    <citation type="submission" date="2020-10" db="EMBL/GenBank/DDBJ databases">
        <title>The Coptis chinensis genome and diversification of protoberbering-type alkaloids.</title>
        <authorList>
            <person name="Wang B."/>
            <person name="Shu S."/>
            <person name="Song C."/>
            <person name="Liu Y."/>
        </authorList>
    </citation>
    <scope>NUCLEOTIDE SEQUENCE [LARGE SCALE GENOMIC DNA]</scope>
    <source>
        <strain evidence="1">HL-2020</strain>
        <tissue evidence="1">Leaf</tissue>
    </source>
</reference>
<gene>
    <name evidence="1" type="ORF">IFM89_008586</name>
</gene>
<dbReference type="PANTHER" id="PTHR13271:SF55">
    <property type="entry name" value="SET DOMAIN-CONTAINING PROTEIN"/>
    <property type="match status" value="1"/>
</dbReference>
<dbReference type="GO" id="GO:0016279">
    <property type="term" value="F:protein-lysine N-methyltransferase activity"/>
    <property type="evidence" value="ECO:0007669"/>
    <property type="project" value="TreeGrafter"/>
</dbReference>
<protein>
    <submittedName>
        <fullName evidence="1">Uncharacterized protein</fullName>
    </submittedName>
</protein>
<comment type="caution">
    <text evidence="1">The sequence shown here is derived from an EMBL/GenBank/DDBJ whole genome shotgun (WGS) entry which is preliminary data.</text>
</comment>
<dbReference type="Proteomes" id="UP000631114">
    <property type="component" value="Unassembled WGS sequence"/>
</dbReference>
<dbReference type="AlphaFoldDB" id="A0A835I0N6"/>
<accession>A0A835I0N6</accession>
<dbReference type="InterPro" id="IPR046341">
    <property type="entry name" value="SET_dom_sf"/>
</dbReference>
<dbReference type="EMBL" id="JADFTS010000004">
    <property type="protein sequence ID" value="KAF9608301.1"/>
    <property type="molecule type" value="Genomic_DNA"/>
</dbReference>
<dbReference type="OrthoDB" id="42889at2759"/>
<evidence type="ECO:0000313" key="1">
    <source>
        <dbReference type="EMBL" id="KAF9608301.1"/>
    </source>
</evidence>
<name>A0A835I0N6_9MAGN</name>
<dbReference type="InterPro" id="IPR050600">
    <property type="entry name" value="SETD3_SETD6_MTase"/>
</dbReference>
<sequence>MAYAVISGVLEQLGTILQTEVNLLEGIQQLDDNDAPVSDKVWSYSKYQVVIFWWYAKRVMLVVPLDLAITPMSVLEDATLGPKCRAMFQQGDVDDRFLIILFLTVERLRKNSAWKPYLDMLPTAFGNPLWFTDEEFFELKGTTLQTGNQESEVQFKDFLWANSIFWTRALNIPFPHSYVFPQAVEEKEGCPSFGKDSDASRMCGEVSSSLKDEKGEIIYFVLSCILSDTLLHVGLKESLFGLSYNDFSSQNNKETSSPHAIENHSSRDKQIEHFGLPDIIEQEEYNTFLEVDGRMVGFPNLKVHRFYCDKGRFNLSTGEAWIDVSIEKLQVQTSISQYSRNLIRTRNQPNMVKLVKIIENGKTKDSSQPSNHVEATAKDVACDWIEMVKQYAQLKRRLEFAQFKYGKAYYNNLYGLISFVRDSSRSSTMKMEFHLKD</sequence>
<dbReference type="SUPFAM" id="SSF82199">
    <property type="entry name" value="SET domain"/>
    <property type="match status" value="1"/>
</dbReference>
<keyword evidence="2" id="KW-1185">Reference proteome</keyword>
<evidence type="ECO:0000313" key="2">
    <source>
        <dbReference type="Proteomes" id="UP000631114"/>
    </source>
</evidence>
<proteinExistence type="predicted"/>
<dbReference type="CDD" id="cd10527">
    <property type="entry name" value="SET_LSMT"/>
    <property type="match status" value="1"/>
</dbReference>